<dbReference type="STRING" id="1802471.A2115_02850"/>
<gene>
    <name evidence="1" type="ORF">A2115_02850</name>
</gene>
<accession>A0A1F7WJP6</accession>
<sequence length="242" mass="26156">MKKLLPLLILLLGIGVLVGAYFFIKGRGGDEESEEEEVIEVSFDKRPVTTLAPSADGHWLKLKIEKYEGLGETLDYELLYQLPDGRTQGVPGTITLAKESEIERDLLLGSESSGKFRYDEGVNEGTLTLRFRNSKGKLTAKFITDFALLSGTDKLSSIDGKFSYNLSKTSKEFFVVMNTFGAPKGYSAEPSSGPYGVFSSAEGALAGKASLSGGKVEAFMDGKWSSLEDGKSSDIGIFMATP</sequence>
<reference evidence="1 2" key="1">
    <citation type="journal article" date="2016" name="Nat. Commun.">
        <title>Thousands of microbial genomes shed light on interconnected biogeochemical processes in an aquifer system.</title>
        <authorList>
            <person name="Anantharaman K."/>
            <person name="Brown C.T."/>
            <person name="Hug L.A."/>
            <person name="Sharon I."/>
            <person name="Castelle C.J."/>
            <person name="Probst A.J."/>
            <person name="Thomas B.C."/>
            <person name="Singh A."/>
            <person name="Wilkins M.J."/>
            <person name="Karaoz U."/>
            <person name="Brodie E.L."/>
            <person name="Williams K.H."/>
            <person name="Hubbard S.S."/>
            <person name="Banfield J.F."/>
        </authorList>
    </citation>
    <scope>NUCLEOTIDE SEQUENCE [LARGE SCALE GENOMIC DNA]</scope>
</reference>
<protein>
    <submittedName>
        <fullName evidence="1">Uncharacterized protein</fullName>
    </submittedName>
</protein>
<evidence type="ECO:0000313" key="2">
    <source>
        <dbReference type="Proteomes" id="UP000176198"/>
    </source>
</evidence>
<proteinExistence type="predicted"/>
<dbReference type="Proteomes" id="UP000176198">
    <property type="component" value="Unassembled WGS sequence"/>
</dbReference>
<name>A0A1F7WJP6_9BACT</name>
<evidence type="ECO:0000313" key="1">
    <source>
        <dbReference type="EMBL" id="OGM02378.1"/>
    </source>
</evidence>
<dbReference type="EMBL" id="MGFJ01000022">
    <property type="protein sequence ID" value="OGM02378.1"/>
    <property type="molecule type" value="Genomic_DNA"/>
</dbReference>
<comment type="caution">
    <text evidence="1">The sequence shown here is derived from an EMBL/GenBank/DDBJ whole genome shotgun (WGS) entry which is preliminary data.</text>
</comment>
<organism evidence="1 2">
    <name type="scientific">Candidatus Woesebacteria bacterium GWA1_41_8</name>
    <dbReference type="NCBI Taxonomy" id="1802471"/>
    <lineage>
        <taxon>Bacteria</taxon>
        <taxon>Candidatus Woeseibacteriota</taxon>
    </lineage>
</organism>
<dbReference type="AlphaFoldDB" id="A0A1F7WJP6"/>